<feature type="transmembrane region" description="Helical" evidence="1">
    <location>
        <begin position="51"/>
        <end position="71"/>
    </location>
</feature>
<evidence type="ECO:0000313" key="2">
    <source>
        <dbReference type="EMBL" id="RVW08235.1"/>
    </source>
</evidence>
<reference evidence="2 3" key="1">
    <citation type="submission" date="2018-11" db="EMBL/GenBank/DDBJ databases">
        <title>Rhodococcus spongicola sp. nov. and Rhodococcus xishaensis sp. nov. from marine sponges.</title>
        <authorList>
            <person name="Li L."/>
            <person name="Lin H.W."/>
        </authorList>
    </citation>
    <scope>NUCLEOTIDE SEQUENCE [LARGE SCALE GENOMIC DNA]</scope>
    <source>
        <strain evidence="2 3">CCTCC AB2014297</strain>
    </source>
</reference>
<keyword evidence="1" id="KW-0812">Transmembrane</keyword>
<keyword evidence="1" id="KW-0472">Membrane</keyword>
<dbReference type="Proteomes" id="UP000286208">
    <property type="component" value="Unassembled WGS sequence"/>
</dbReference>
<dbReference type="EMBL" id="RKLP01000009">
    <property type="protein sequence ID" value="RVW08235.1"/>
    <property type="molecule type" value="Genomic_DNA"/>
</dbReference>
<sequence length="275" mass="30165">MRSSDQMQRPVEWPDNGISLREKMSVGLLAAIGCVAVFVGIVGGMEGQPGALRYGLAFGFLVFLVAAFGVVRHSGGRDAIRGVTIESGRRSATEIRQSRRLWTVLVAMTVCCTVLTAGPAIEIYLNAPTSGVPGATVIFSVLGILFASFLVLVVSRLVRPGAVLLTPDGIRHRGWSFESYLPWESVAGAKPAYNGYRMILLIGFANAHWTRRYTTPIWRIDKLPPVPMIELDCRKFAMDDVLLLHFVSFYANNPAMRAELGTDAARVRFESRAFT</sequence>
<dbReference type="PROSITE" id="PS51257">
    <property type="entry name" value="PROKAR_LIPOPROTEIN"/>
    <property type="match status" value="1"/>
</dbReference>
<comment type="caution">
    <text evidence="2">The sequence shown here is derived from an EMBL/GenBank/DDBJ whole genome shotgun (WGS) entry which is preliminary data.</text>
</comment>
<accession>A0A3S3BCM5</accession>
<proteinExistence type="predicted"/>
<protein>
    <submittedName>
        <fullName evidence="2">Uncharacterized protein</fullName>
    </submittedName>
</protein>
<keyword evidence="3" id="KW-1185">Reference proteome</keyword>
<name>A0A3S3BCM5_9NOCA</name>
<organism evidence="2 3">
    <name type="scientific">Prescottella agglutinans</name>
    <dbReference type="NCBI Taxonomy" id="1644129"/>
    <lineage>
        <taxon>Bacteria</taxon>
        <taxon>Bacillati</taxon>
        <taxon>Actinomycetota</taxon>
        <taxon>Actinomycetes</taxon>
        <taxon>Mycobacteriales</taxon>
        <taxon>Nocardiaceae</taxon>
        <taxon>Prescottella</taxon>
    </lineage>
</organism>
<keyword evidence="1" id="KW-1133">Transmembrane helix</keyword>
<feature type="transmembrane region" description="Helical" evidence="1">
    <location>
        <begin position="26"/>
        <end position="45"/>
    </location>
</feature>
<feature type="transmembrane region" description="Helical" evidence="1">
    <location>
        <begin position="101"/>
        <end position="125"/>
    </location>
</feature>
<feature type="transmembrane region" description="Helical" evidence="1">
    <location>
        <begin position="137"/>
        <end position="158"/>
    </location>
</feature>
<dbReference type="AlphaFoldDB" id="A0A3S3BCM5"/>
<dbReference type="OrthoDB" id="3627672at2"/>
<gene>
    <name evidence="2" type="ORF">EGT67_17680</name>
</gene>
<evidence type="ECO:0000313" key="3">
    <source>
        <dbReference type="Proteomes" id="UP000286208"/>
    </source>
</evidence>
<evidence type="ECO:0000256" key="1">
    <source>
        <dbReference type="SAM" id="Phobius"/>
    </source>
</evidence>